<dbReference type="GO" id="GO:0032259">
    <property type="term" value="P:methylation"/>
    <property type="evidence" value="ECO:0007669"/>
    <property type="project" value="UniProtKB-KW"/>
</dbReference>
<keyword evidence="5" id="KW-1185">Reference proteome</keyword>
<sequence>MLITGHDPENIAFGNTLTDDAFPNHKFHYMLSNPPYGVAWKKSQDKVKTEHETLGMDGRFGAGLPRISDGQFLFV</sequence>
<dbReference type="GO" id="GO:0003677">
    <property type="term" value="F:DNA binding"/>
    <property type="evidence" value="ECO:0007669"/>
    <property type="project" value="InterPro"/>
</dbReference>
<dbReference type="EMBL" id="JAGTUU010000003">
    <property type="protein sequence ID" value="MBS0123943.1"/>
    <property type="molecule type" value="Genomic_DNA"/>
</dbReference>
<keyword evidence="4" id="KW-0808">Transferase</keyword>
<evidence type="ECO:0000256" key="1">
    <source>
        <dbReference type="ARBA" id="ARBA00006594"/>
    </source>
</evidence>
<comment type="similarity">
    <text evidence="1">Belongs to the N(4)/N(6)-methyltransferase family.</text>
</comment>
<dbReference type="InterPro" id="IPR002052">
    <property type="entry name" value="DNA_methylase_N6_adenine_CS"/>
</dbReference>
<keyword evidence="4" id="KW-0489">Methyltransferase</keyword>
<dbReference type="Pfam" id="PF02384">
    <property type="entry name" value="N6_Mtase"/>
    <property type="match status" value="1"/>
</dbReference>
<dbReference type="SUPFAM" id="SSF53335">
    <property type="entry name" value="S-adenosyl-L-methionine-dependent methyltransferases"/>
    <property type="match status" value="1"/>
</dbReference>
<dbReference type="InterPro" id="IPR029063">
    <property type="entry name" value="SAM-dependent_MTases_sf"/>
</dbReference>
<evidence type="ECO:0000256" key="2">
    <source>
        <dbReference type="ARBA" id="ARBA00022747"/>
    </source>
</evidence>
<dbReference type="PROSITE" id="PS00092">
    <property type="entry name" value="N6_MTASE"/>
    <property type="match status" value="1"/>
</dbReference>
<reference evidence="4" key="1">
    <citation type="submission" date="2021-04" db="EMBL/GenBank/DDBJ databases">
        <authorList>
            <person name="Yoon J."/>
        </authorList>
    </citation>
    <scope>NUCLEOTIDE SEQUENCE</scope>
    <source>
        <strain evidence="4">KMU-90</strain>
    </source>
</reference>
<comment type="caution">
    <text evidence="4">The sequence shown here is derived from an EMBL/GenBank/DDBJ whole genome shotgun (WGS) entry which is preliminary data.</text>
</comment>
<name>A0A8J7WF60_9RHOB</name>
<evidence type="ECO:0000313" key="5">
    <source>
        <dbReference type="Proteomes" id="UP000681356"/>
    </source>
</evidence>
<gene>
    <name evidence="4" type="ORF">KB874_07325</name>
</gene>
<accession>A0A8J7WF60</accession>
<dbReference type="GO" id="GO:0009307">
    <property type="term" value="P:DNA restriction-modification system"/>
    <property type="evidence" value="ECO:0007669"/>
    <property type="project" value="UniProtKB-KW"/>
</dbReference>
<protein>
    <submittedName>
        <fullName evidence="4">N-6 DNA methylase</fullName>
    </submittedName>
</protein>
<proteinExistence type="inferred from homology"/>
<feature type="domain" description="DNA methylase adenine-specific" evidence="3">
    <location>
        <begin position="4"/>
        <end position="49"/>
    </location>
</feature>
<dbReference type="AlphaFoldDB" id="A0A8J7WF60"/>
<keyword evidence="2" id="KW-0680">Restriction system</keyword>
<dbReference type="Proteomes" id="UP000681356">
    <property type="component" value="Unassembled WGS sequence"/>
</dbReference>
<evidence type="ECO:0000259" key="3">
    <source>
        <dbReference type="Pfam" id="PF02384"/>
    </source>
</evidence>
<dbReference type="InterPro" id="IPR003356">
    <property type="entry name" value="DNA_methylase_A-5"/>
</dbReference>
<evidence type="ECO:0000313" key="4">
    <source>
        <dbReference type="EMBL" id="MBS0123943.1"/>
    </source>
</evidence>
<organism evidence="4 5">
    <name type="scientific">Thetidibacter halocola</name>
    <dbReference type="NCBI Taxonomy" id="2827239"/>
    <lineage>
        <taxon>Bacteria</taxon>
        <taxon>Pseudomonadati</taxon>
        <taxon>Pseudomonadota</taxon>
        <taxon>Alphaproteobacteria</taxon>
        <taxon>Rhodobacterales</taxon>
        <taxon>Roseobacteraceae</taxon>
        <taxon>Thetidibacter</taxon>
    </lineage>
</organism>
<dbReference type="Gene3D" id="3.40.50.150">
    <property type="entry name" value="Vaccinia Virus protein VP39"/>
    <property type="match status" value="1"/>
</dbReference>
<dbReference type="GO" id="GO:0008170">
    <property type="term" value="F:N-methyltransferase activity"/>
    <property type="evidence" value="ECO:0007669"/>
    <property type="project" value="InterPro"/>
</dbReference>